<dbReference type="SUPFAM" id="SSF52317">
    <property type="entry name" value="Class I glutamine amidotransferase-like"/>
    <property type="match status" value="1"/>
</dbReference>
<dbReference type="InterPro" id="IPR018062">
    <property type="entry name" value="HTH_AraC-typ_CS"/>
</dbReference>
<reference evidence="5" key="1">
    <citation type="submission" date="2008-01" db="EMBL/GenBank/DDBJ databases">
        <title>Complete sequence of chromosome of Caulobacter sp. K31.</title>
        <authorList>
            <consortium name="US DOE Joint Genome Institute"/>
            <person name="Copeland A."/>
            <person name="Lucas S."/>
            <person name="Lapidus A."/>
            <person name="Barry K."/>
            <person name="Glavina del Rio T."/>
            <person name="Dalin E."/>
            <person name="Tice H."/>
            <person name="Pitluck S."/>
            <person name="Bruce D."/>
            <person name="Goodwin L."/>
            <person name="Thompson L.S."/>
            <person name="Brettin T."/>
            <person name="Detter J.C."/>
            <person name="Han C."/>
            <person name="Schmutz J."/>
            <person name="Larimer F."/>
            <person name="Land M."/>
            <person name="Hauser L."/>
            <person name="Kyrpides N."/>
            <person name="Kim E."/>
            <person name="Stephens C."/>
            <person name="Richardson P."/>
        </authorList>
    </citation>
    <scope>NUCLEOTIDE SEQUENCE [LARGE SCALE GENOMIC DNA]</scope>
    <source>
        <strain evidence="5">K31</strain>
    </source>
</reference>
<dbReference type="InterPro" id="IPR029062">
    <property type="entry name" value="Class_I_gatase-like"/>
</dbReference>
<keyword evidence="2" id="KW-0238">DNA-binding</keyword>
<dbReference type="KEGG" id="cak:Caul_2640"/>
<keyword evidence="3" id="KW-0804">Transcription</keyword>
<dbReference type="EMBL" id="CP000927">
    <property type="protein sequence ID" value="ABZ71767.1"/>
    <property type="molecule type" value="Genomic_DNA"/>
</dbReference>
<dbReference type="Pfam" id="PF12833">
    <property type="entry name" value="HTH_18"/>
    <property type="match status" value="1"/>
</dbReference>
<gene>
    <name evidence="5" type="ordered locus">Caul_2640</name>
</gene>
<dbReference type="Gene3D" id="1.10.10.60">
    <property type="entry name" value="Homeodomain-like"/>
    <property type="match status" value="1"/>
</dbReference>
<dbReference type="Pfam" id="PF01965">
    <property type="entry name" value="DJ-1_PfpI"/>
    <property type="match status" value="1"/>
</dbReference>
<evidence type="ECO:0000256" key="1">
    <source>
        <dbReference type="ARBA" id="ARBA00023015"/>
    </source>
</evidence>
<dbReference type="PANTHER" id="PTHR43130">
    <property type="entry name" value="ARAC-FAMILY TRANSCRIPTIONAL REGULATOR"/>
    <property type="match status" value="1"/>
</dbReference>
<name>B0SXI2_CAUSK</name>
<dbReference type="SMART" id="SM00342">
    <property type="entry name" value="HTH_ARAC"/>
    <property type="match status" value="1"/>
</dbReference>
<sequence length="329" mass="35232">MPDFPTRPRKIAIVGYRGAQSLDINGPFEVFAMANRFGGVTVYEPILASPHGGAIVCNSGLGIAGSVAFADLPTDLDTILVAGGDEEGLLGMRDANVLEWLTERARSTRRVGSVCSGAFVLAAAGMLDGRRATTHWEVCDEMRAFRPAVRLEPDAIFVADPPYYTSAGVTAGIDLCLSFVEEDCGPELALAIARNLVLFMRRPGGQTQYSTGLNVQVAATPKLRSLIAEISADPGGDQTLPSLADKAGMTERTFSRVFHKETGTTPAAFVEMARVNRAKALLETSDWPLARVAERSGFGSLDALHRAFQKRVGATPGDYRARFGRQPAQ</sequence>
<feature type="domain" description="HTH araC/xylS-type" evidence="4">
    <location>
        <begin position="221"/>
        <end position="322"/>
    </location>
</feature>
<dbReference type="GO" id="GO:0003700">
    <property type="term" value="F:DNA-binding transcription factor activity"/>
    <property type="evidence" value="ECO:0007669"/>
    <property type="project" value="InterPro"/>
</dbReference>
<dbReference type="SUPFAM" id="SSF46689">
    <property type="entry name" value="Homeodomain-like"/>
    <property type="match status" value="2"/>
</dbReference>
<evidence type="ECO:0000256" key="3">
    <source>
        <dbReference type="ARBA" id="ARBA00023163"/>
    </source>
</evidence>
<dbReference type="Gene3D" id="3.40.50.880">
    <property type="match status" value="1"/>
</dbReference>
<dbReference type="InterPro" id="IPR018060">
    <property type="entry name" value="HTH_AraC"/>
</dbReference>
<dbReference type="eggNOG" id="COG4977">
    <property type="taxonomic scope" value="Bacteria"/>
</dbReference>
<dbReference type="PROSITE" id="PS00041">
    <property type="entry name" value="HTH_ARAC_FAMILY_1"/>
    <property type="match status" value="1"/>
</dbReference>
<keyword evidence="1" id="KW-0805">Transcription regulation</keyword>
<dbReference type="PANTHER" id="PTHR43130:SF3">
    <property type="entry name" value="HTH-TYPE TRANSCRIPTIONAL REGULATOR RV1931C"/>
    <property type="match status" value="1"/>
</dbReference>
<evidence type="ECO:0000313" key="5">
    <source>
        <dbReference type="EMBL" id="ABZ71767.1"/>
    </source>
</evidence>
<protein>
    <submittedName>
        <fullName evidence="5">Transcriptional regulator, AraC family</fullName>
    </submittedName>
</protein>
<accession>B0SXI2</accession>
<proteinExistence type="predicted"/>
<dbReference type="InterPro" id="IPR052158">
    <property type="entry name" value="INH-QAR"/>
</dbReference>
<dbReference type="InterPro" id="IPR009057">
    <property type="entry name" value="Homeodomain-like_sf"/>
</dbReference>
<dbReference type="STRING" id="366602.Caul_2640"/>
<dbReference type="InterPro" id="IPR002818">
    <property type="entry name" value="DJ-1/PfpI"/>
</dbReference>
<dbReference type="CDD" id="cd03137">
    <property type="entry name" value="GATase1_AraC_1"/>
    <property type="match status" value="1"/>
</dbReference>
<dbReference type="AlphaFoldDB" id="B0SXI2"/>
<dbReference type="OrthoDB" id="9793422at2"/>
<evidence type="ECO:0000259" key="4">
    <source>
        <dbReference type="PROSITE" id="PS01124"/>
    </source>
</evidence>
<organism evidence="5">
    <name type="scientific">Caulobacter sp. (strain K31)</name>
    <dbReference type="NCBI Taxonomy" id="366602"/>
    <lineage>
        <taxon>Bacteria</taxon>
        <taxon>Pseudomonadati</taxon>
        <taxon>Pseudomonadota</taxon>
        <taxon>Alphaproteobacteria</taxon>
        <taxon>Caulobacterales</taxon>
        <taxon>Caulobacteraceae</taxon>
        <taxon>Caulobacter</taxon>
    </lineage>
</organism>
<dbReference type="GO" id="GO:0043565">
    <property type="term" value="F:sequence-specific DNA binding"/>
    <property type="evidence" value="ECO:0007669"/>
    <property type="project" value="InterPro"/>
</dbReference>
<dbReference type="HOGENOM" id="CLU_000445_59_0_5"/>
<dbReference type="PROSITE" id="PS01124">
    <property type="entry name" value="HTH_ARAC_FAMILY_2"/>
    <property type="match status" value="1"/>
</dbReference>
<evidence type="ECO:0000256" key="2">
    <source>
        <dbReference type="ARBA" id="ARBA00023125"/>
    </source>
</evidence>